<evidence type="ECO:0000313" key="5">
    <source>
        <dbReference type="EMBL" id="RMN99398.1"/>
    </source>
</evidence>
<evidence type="ECO:0000313" key="9">
    <source>
        <dbReference type="Proteomes" id="UP000281372"/>
    </source>
</evidence>
<evidence type="ECO:0000313" key="2">
    <source>
        <dbReference type="EMBL" id="KPW72364.1"/>
    </source>
</evidence>
<feature type="region of interest" description="Disordered" evidence="1">
    <location>
        <begin position="33"/>
        <end position="56"/>
    </location>
</feature>
<proteinExistence type="predicted"/>
<evidence type="ECO:0000313" key="4">
    <source>
        <dbReference type="EMBL" id="RMN76319.1"/>
    </source>
</evidence>
<feature type="compositionally biased region" description="Basic and acidic residues" evidence="1">
    <location>
        <begin position="47"/>
        <end position="56"/>
    </location>
</feature>
<evidence type="ECO:0000313" key="6">
    <source>
        <dbReference type="Proteomes" id="UP000050564"/>
    </source>
</evidence>
<organism evidence="2 6">
    <name type="scientific">Pseudomonas cannabina</name>
    <dbReference type="NCBI Taxonomy" id="86840"/>
    <lineage>
        <taxon>Bacteria</taxon>
        <taxon>Pseudomonadati</taxon>
        <taxon>Pseudomonadota</taxon>
        <taxon>Gammaproteobacteria</taxon>
        <taxon>Pseudomonadales</taxon>
        <taxon>Pseudomonadaceae</taxon>
        <taxon>Pseudomonas</taxon>
    </lineage>
</organism>
<dbReference type="EMBL" id="RBPJ01000106">
    <property type="protein sequence ID" value="RMN99398.1"/>
    <property type="molecule type" value="Genomic_DNA"/>
</dbReference>
<dbReference type="Proteomes" id="UP000269335">
    <property type="component" value="Unassembled WGS sequence"/>
</dbReference>
<dbReference type="Proteomes" id="UP000281372">
    <property type="component" value="Unassembled WGS sequence"/>
</dbReference>
<reference evidence="2 6" key="1">
    <citation type="submission" date="2015-09" db="EMBL/GenBank/DDBJ databases">
        <title>Genome announcement of multiple Pseudomonas syringae strains.</title>
        <authorList>
            <person name="Thakur S."/>
            <person name="Wang P.W."/>
            <person name="Gong Y."/>
            <person name="Weir B.S."/>
            <person name="Guttman D.S."/>
        </authorList>
    </citation>
    <scope>NUCLEOTIDE SEQUENCE [LARGE SCALE GENOMIC DNA]</scope>
    <source>
        <strain evidence="2 6">ICMP2823</strain>
    </source>
</reference>
<evidence type="ECO:0000313" key="7">
    <source>
        <dbReference type="Proteomes" id="UP000269335"/>
    </source>
</evidence>
<evidence type="ECO:0000313" key="8">
    <source>
        <dbReference type="Proteomes" id="UP000270524"/>
    </source>
</evidence>
<protein>
    <submittedName>
        <fullName evidence="2">Uncharacterized protein</fullName>
    </submittedName>
</protein>
<evidence type="ECO:0000256" key="1">
    <source>
        <dbReference type="SAM" id="MobiDB-lite"/>
    </source>
</evidence>
<name>A0A0P9LRC0_PSECA</name>
<accession>A0A0P9LRC0</accession>
<evidence type="ECO:0000313" key="3">
    <source>
        <dbReference type="EMBL" id="RMN25948.1"/>
    </source>
</evidence>
<dbReference type="EMBL" id="LJPX01000337">
    <property type="protein sequence ID" value="KPW72364.1"/>
    <property type="molecule type" value="Genomic_DNA"/>
</dbReference>
<reference evidence="7 8" key="2">
    <citation type="submission" date="2018-08" db="EMBL/GenBank/DDBJ databases">
        <title>Recombination of ecologically and evolutionarily significant loci maintains genetic cohesion in the Pseudomonas syringae species complex.</title>
        <authorList>
            <person name="Dillon M."/>
            <person name="Thakur S."/>
            <person name="Almeida R.N.D."/>
            <person name="Weir B.S."/>
            <person name="Guttman D.S."/>
        </authorList>
    </citation>
    <scope>NUCLEOTIDE SEQUENCE [LARGE SCALE GENOMIC DNA]</scope>
    <source>
        <strain evidence="4 7">ICMP 15201</strain>
        <strain evidence="5 8">ICMP 15203</strain>
        <strain evidence="3 9">ICMP 2821</strain>
    </source>
</reference>
<comment type="caution">
    <text evidence="2">The sequence shown here is derived from an EMBL/GenBank/DDBJ whole genome shotgun (WGS) entry which is preliminary data.</text>
</comment>
<dbReference type="EMBL" id="RBOW01000663">
    <property type="protein sequence ID" value="RMN25948.1"/>
    <property type="molecule type" value="Genomic_DNA"/>
</dbReference>
<dbReference type="Proteomes" id="UP000270524">
    <property type="component" value="Unassembled WGS sequence"/>
</dbReference>
<dbReference type="Proteomes" id="UP000050564">
    <property type="component" value="Unassembled WGS sequence"/>
</dbReference>
<sequence length="56" mass="6614">MYQSSNVLRCFFLHFSHQSIGLARPPEWGLDTKRCPQHPTMRPRQLCRSDPKTYGH</sequence>
<gene>
    <name evidence="2" type="ORF">ALO81_102161</name>
    <name evidence="5" type="ORF">ALQ51_102057</name>
    <name evidence="4" type="ORF">ALQ53_103342</name>
    <name evidence="3" type="ORF">ALQ64_102388</name>
</gene>
<dbReference type="EMBL" id="RBPH01000266">
    <property type="protein sequence ID" value="RMN76319.1"/>
    <property type="molecule type" value="Genomic_DNA"/>
</dbReference>
<dbReference type="AlphaFoldDB" id="A0A0P9LRC0"/>